<gene>
    <name evidence="11" type="ORF">PXEA_LOCUS26936</name>
</gene>
<protein>
    <recommendedName>
        <fullName evidence="13">Cytochrome c oxidase subunit 4</fullName>
    </recommendedName>
</protein>
<dbReference type="GO" id="GO:0045277">
    <property type="term" value="C:respiratory chain complex IV"/>
    <property type="evidence" value="ECO:0007669"/>
    <property type="project" value="InterPro"/>
</dbReference>
<dbReference type="GO" id="GO:0016491">
    <property type="term" value="F:oxidoreductase activity"/>
    <property type="evidence" value="ECO:0007669"/>
    <property type="project" value="UniProtKB-KW"/>
</dbReference>
<dbReference type="OrthoDB" id="186013at2759"/>
<organism evidence="11 12">
    <name type="scientific">Protopolystoma xenopodis</name>
    <dbReference type="NCBI Taxonomy" id="117903"/>
    <lineage>
        <taxon>Eukaryota</taxon>
        <taxon>Metazoa</taxon>
        <taxon>Spiralia</taxon>
        <taxon>Lophotrochozoa</taxon>
        <taxon>Platyhelminthes</taxon>
        <taxon>Monogenea</taxon>
        <taxon>Polyopisthocotylea</taxon>
        <taxon>Polystomatidea</taxon>
        <taxon>Polystomatidae</taxon>
        <taxon>Protopolystoma</taxon>
    </lineage>
</organism>
<proteinExistence type="inferred from homology"/>
<evidence type="ECO:0000256" key="7">
    <source>
        <dbReference type="ARBA" id="ARBA00023002"/>
    </source>
</evidence>
<evidence type="ECO:0008006" key="13">
    <source>
        <dbReference type="Google" id="ProtNLM"/>
    </source>
</evidence>
<dbReference type="InterPro" id="IPR004203">
    <property type="entry name" value="Cyt_c_oxidase_su4_fam"/>
</dbReference>
<evidence type="ECO:0000256" key="3">
    <source>
        <dbReference type="ARBA" id="ARBA00022692"/>
    </source>
</evidence>
<dbReference type="Pfam" id="PF02936">
    <property type="entry name" value="COX4"/>
    <property type="match status" value="1"/>
</dbReference>
<dbReference type="SUPFAM" id="SSF81406">
    <property type="entry name" value="Mitochondrial cytochrome c oxidase subunit IV"/>
    <property type="match status" value="1"/>
</dbReference>
<comment type="subcellular location">
    <subcellularLocation>
        <location evidence="1">Mitochondrion inner membrane</location>
        <topology evidence="1">Single-pass membrane protein</topology>
    </subcellularLocation>
</comment>
<evidence type="ECO:0000256" key="5">
    <source>
        <dbReference type="ARBA" id="ARBA00022946"/>
    </source>
</evidence>
<dbReference type="InterPro" id="IPR036639">
    <property type="entry name" value="Cyt_c_oxidase_su4_sf"/>
</dbReference>
<keyword evidence="6 10" id="KW-1133">Transmembrane helix</keyword>
<keyword evidence="3 10" id="KW-0812">Transmembrane</keyword>
<reference evidence="11" key="1">
    <citation type="submission" date="2018-11" db="EMBL/GenBank/DDBJ databases">
        <authorList>
            <consortium name="Pathogen Informatics"/>
        </authorList>
    </citation>
    <scope>NUCLEOTIDE SEQUENCE</scope>
</reference>
<evidence type="ECO:0000313" key="11">
    <source>
        <dbReference type="EMBL" id="VEL33496.1"/>
    </source>
</evidence>
<evidence type="ECO:0000256" key="10">
    <source>
        <dbReference type="SAM" id="Phobius"/>
    </source>
</evidence>
<comment type="caution">
    <text evidence="11">The sequence shown here is derived from an EMBL/GenBank/DDBJ whole genome shotgun (WGS) entry which is preliminary data.</text>
</comment>
<evidence type="ECO:0000256" key="8">
    <source>
        <dbReference type="ARBA" id="ARBA00023128"/>
    </source>
</evidence>
<evidence type="ECO:0000256" key="4">
    <source>
        <dbReference type="ARBA" id="ARBA00022792"/>
    </source>
</evidence>
<evidence type="ECO:0000256" key="2">
    <source>
        <dbReference type="ARBA" id="ARBA00008135"/>
    </source>
</evidence>
<keyword evidence="4" id="KW-0999">Mitochondrion inner membrane</keyword>
<dbReference type="Gene3D" id="1.10.442.10">
    <property type="entry name" value="Cytochrome c oxidase subunit IV"/>
    <property type="match status" value="1"/>
</dbReference>
<dbReference type="AlphaFoldDB" id="A0A3S5BPQ0"/>
<name>A0A3S5BPQ0_9PLAT</name>
<dbReference type="GO" id="GO:0005743">
    <property type="term" value="C:mitochondrial inner membrane"/>
    <property type="evidence" value="ECO:0007669"/>
    <property type="project" value="UniProtKB-SubCell"/>
</dbReference>
<dbReference type="Proteomes" id="UP000784294">
    <property type="component" value="Unassembled WGS sequence"/>
</dbReference>
<accession>A0A3S5BPQ0</accession>
<dbReference type="PANTHER" id="PTHR10707">
    <property type="entry name" value="CYTOCHROME C OXIDASE SUBUNIT IV"/>
    <property type="match status" value="1"/>
</dbReference>
<keyword evidence="9 10" id="KW-0472">Membrane</keyword>
<sequence>MAMALVRYTGTSAKSFFLLNTRNVASVLSAKEKEYYPHLGNRQIVGYGVNGIPIYYDDAAFPFPPIRYQEFTDKISALVEKEKGDWSKLSTEEKRQLYRFSFRRTIAEVTAPNIDWKFGLSWALGVMGFAMSYYLFYLYFGMSFIC</sequence>
<evidence type="ECO:0000256" key="9">
    <source>
        <dbReference type="ARBA" id="ARBA00023136"/>
    </source>
</evidence>
<keyword evidence="5" id="KW-0809">Transit peptide</keyword>
<evidence type="ECO:0000256" key="1">
    <source>
        <dbReference type="ARBA" id="ARBA00004434"/>
    </source>
</evidence>
<evidence type="ECO:0000256" key="6">
    <source>
        <dbReference type="ARBA" id="ARBA00022989"/>
    </source>
</evidence>
<evidence type="ECO:0000313" key="12">
    <source>
        <dbReference type="Proteomes" id="UP000784294"/>
    </source>
</evidence>
<dbReference type="PANTHER" id="PTHR10707:SF10">
    <property type="entry name" value="CYTOCHROME C OXIDASE SUBUNIT 4"/>
    <property type="match status" value="1"/>
</dbReference>
<comment type="similarity">
    <text evidence="2">Belongs to the cytochrome c oxidase IV family.</text>
</comment>
<keyword evidence="12" id="KW-1185">Reference proteome</keyword>
<dbReference type="EMBL" id="CAAALY010245889">
    <property type="protein sequence ID" value="VEL33496.1"/>
    <property type="molecule type" value="Genomic_DNA"/>
</dbReference>
<keyword evidence="7" id="KW-0560">Oxidoreductase</keyword>
<keyword evidence="8" id="KW-0496">Mitochondrion</keyword>
<feature type="transmembrane region" description="Helical" evidence="10">
    <location>
        <begin position="120"/>
        <end position="140"/>
    </location>
</feature>
<dbReference type="GO" id="GO:0006123">
    <property type="term" value="P:mitochondrial electron transport, cytochrome c to oxygen"/>
    <property type="evidence" value="ECO:0007669"/>
    <property type="project" value="InterPro"/>
</dbReference>